<feature type="compositionally biased region" description="Polar residues" evidence="5">
    <location>
        <begin position="188"/>
        <end position="217"/>
    </location>
</feature>
<keyword evidence="2 4" id="KW-0863">Zinc-finger</keyword>
<keyword evidence="8" id="KW-1185">Reference proteome</keyword>
<evidence type="ECO:0000313" key="7">
    <source>
        <dbReference type="EMBL" id="CAJ0964431.1"/>
    </source>
</evidence>
<dbReference type="InterPro" id="IPR038545">
    <property type="entry name" value="Znf_DBF_sf"/>
</dbReference>
<keyword evidence="1" id="KW-0479">Metal-binding</keyword>
<keyword evidence="3" id="KW-0862">Zinc</keyword>
<accession>A0ABN9MCZ8</accession>
<feature type="domain" description="DBF4-type" evidence="6">
    <location>
        <begin position="55"/>
        <end position="103"/>
    </location>
</feature>
<dbReference type="Proteomes" id="UP001176940">
    <property type="component" value="Unassembled WGS sequence"/>
</dbReference>
<feature type="compositionally biased region" description="Basic and acidic residues" evidence="5">
    <location>
        <begin position="218"/>
        <end position="237"/>
    </location>
</feature>
<evidence type="ECO:0000256" key="4">
    <source>
        <dbReference type="PROSITE-ProRule" id="PRU00600"/>
    </source>
</evidence>
<sequence length="409" mass="45614">MESTAVEHKQPISAKEIWVYAVSTRSIILMHKVYLNKTWHGQGQNEGNISPKLEERKRQGYCECCLQKYEDLATHLASRQHVNYGLGPYYQDVDNIITSFEFDFINWSALRPESQGPGLHIPAGNDSPKAFSVKVLKIGVPLKEMKTATPPEAACPSDNNLVCHSEPIFTIPCTPQSVCSITCVTDSFSKPPSSQVITPTYENASPTKLPEPTNNSLDHNEFTQKDLHPKENERRLSETTPSDLNYLSDPVKFCPGKRFKLDDFTVEADDVSAPPPIGTTEPCKDVENASPFQQSDTLCHLPPSSPTSKLHRKVKQLEQKARKQEELPCNSSRKVSVPLDECAVCASKDRLESLFQSSDAPSEFYGFSCNSVDSQQCVEDMEQQPSSHGHILWSFFSHTSSSASTFYGF</sequence>
<feature type="region of interest" description="Disordered" evidence="5">
    <location>
        <begin position="188"/>
        <end position="243"/>
    </location>
</feature>
<evidence type="ECO:0000259" key="6">
    <source>
        <dbReference type="PROSITE" id="PS51265"/>
    </source>
</evidence>
<protein>
    <recommendedName>
        <fullName evidence="6">DBF4-type domain-containing protein</fullName>
    </recommendedName>
</protein>
<dbReference type="EMBL" id="CAUEEQ010060644">
    <property type="protein sequence ID" value="CAJ0964431.1"/>
    <property type="molecule type" value="Genomic_DNA"/>
</dbReference>
<evidence type="ECO:0000256" key="1">
    <source>
        <dbReference type="ARBA" id="ARBA00022723"/>
    </source>
</evidence>
<dbReference type="Gene3D" id="6.10.250.3410">
    <property type="entry name" value="DBF zinc finger"/>
    <property type="match status" value="1"/>
</dbReference>
<comment type="caution">
    <text evidence="7">The sequence shown here is derived from an EMBL/GenBank/DDBJ whole genome shotgun (WGS) entry which is preliminary data.</text>
</comment>
<evidence type="ECO:0000256" key="5">
    <source>
        <dbReference type="SAM" id="MobiDB-lite"/>
    </source>
</evidence>
<dbReference type="Pfam" id="PF07535">
    <property type="entry name" value="zf-DBF"/>
    <property type="match status" value="1"/>
</dbReference>
<reference evidence="7" key="1">
    <citation type="submission" date="2023-07" db="EMBL/GenBank/DDBJ databases">
        <authorList>
            <person name="Stuckert A."/>
        </authorList>
    </citation>
    <scope>NUCLEOTIDE SEQUENCE</scope>
</reference>
<gene>
    <name evidence="7" type="ORF">RIMI_LOCUS19200748</name>
</gene>
<dbReference type="InterPro" id="IPR006572">
    <property type="entry name" value="Znf_DBF"/>
</dbReference>
<dbReference type="SMART" id="SM00586">
    <property type="entry name" value="ZnF_DBF"/>
    <property type="match status" value="1"/>
</dbReference>
<evidence type="ECO:0000313" key="8">
    <source>
        <dbReference type="Proteomes" id="UP001176940"/>
    </source>
</evidence>
<name>A0ABN9MCZ8_9NEOB</name>
<dbReference type="PROSITE" id="PS51265">
    <property type="entry name" value="ZF_DBF4"/>
    <property type="match status" value="1"/>
</dbReference>
<proteinExistence type="predicted"/>
<organism evidence="7 8">
    <name type="scientific">Ranitomeya imitator</name>
    <name type="common">mimic poison frog</name>
    <dbReference type="NCBI Taxonomy" id="111125"/>
    <lineage>
        <taxon>Eukaryota</taxon>
        <taxon>Metazoa</taxon>
        <taxon>Chordata</taxon>
        <taxon>Craniata</taxon>
        <taxon>Vertebrata</taxon>
        <taxon>Euteleostomi</taxon>
        <taxon>Amphibia</taxon>
        <taxon>Batrachia</taxon>
        <taxon>Anura</taxon>
        <taxon>Neobatrachia</taxon>
        <taxon>Hyloidea</taxon>
        <taxon>Dendrobatidae</taxon>
        <taxon>Dendrobatinae</taxon>
        <taxon>Ranitomeya</taxon>
    </lineage>
</organism>
<evidence type="ECO:0000256" key="3">
    <source>
        <dbReference type="ARBA" id="ARBA00022833"/>
    </source>
</evidence>
<evidence type="ECO:0000256" key="2">
    <source>
        <dbReference type="ARBA" id="ARBA00022771"/>
    </source>
</evidence>